<protein>
    <submittedName>
        <fullName evidence="1">Uncharacterized protein</fullName>
    </submittedName>
</protein>
<proteinExistence type="predicted"/>
<dbReference type="Proteomes" id="UP000184184">
    <property type="component" value="Unassembled WGS sequence"/>
</dbReference>
<evidence type="ECO:0000313" key="2">
    <source>
        <dbReference type="Proteomes" id="UP000184184"/>
    </source>
</evidence>
<dbReference type="STRING" id="1027249.SAMN05216179_0585"/>
<sequence length="47" mass="5422">MEQLEKDKQYLLTILQNAYTNGTKGASVENIIKEMKKQLPKIIKSNK</sequence>
<reference evidence="1 2" key="1">
    <citation type="submission" date="2016-11" db="EMBL/GenBank/DDBJ databases">
        <authorList>
            <person name="Jaros S."/>
            <person name="Januszkiewicz K."/>
            <person name="Wedrychowicz H."/>
        </authorList>
    </citation>
    <scope>NUCLEOTIDE SEQUENCE [LARGE SCALE GENOMIC DNA]</scope>
    <source>
        <strain evidence="1 2">CGMCC 1.10681</strain>
    </source>
</reference>
<dbReference type="EMBL" id="FRCZ01000001">
    <property type="protein sequence ID" value="SHM60538.1"/>
    <property type="molecule type" value="Genomic_DNA"/>
</dbReference>
<evidence type="ECO:0000313" key="1">
    <source>
        <dbReference type="EMBL" id="SHM60538.1"/>
    </source>
</evidence>
<dbReference type="AlphaFoldDB" id="A0A1M7K5K5"/>
<name>A0A1M7K5K5_9BACI</name>
<gene>
    <name evidence="1" type="ORF">SAMN05216179_0585</name>
</gene>
<accession>A0A1M7K5K5</accession>
<organism evidence="1 2">
    <name type="scientific">Gracilibacillus kekensis</name>
    <dbReference type="NCBI Taxonomy" id="1027249"/>
    <lineage>
        <taxon>Bacteria</taxon>
        <taxon>Bacillati</taxon>
        <taxon>Bacillota</taxon>
        <taxon>Bacilli</taxon>
        <taxon>Bacillales</taxon>
        <taxon>Bacillaceae</taxon>
        <taxon>Gracilibacillus</taxon>
    </lineage>
</organism>
<keyword evidence="2" id="KW-1185">Reference proteome</keyword>
<dbReference type="RefSeq" id="WP_170862631.1">
    <property type="nucleotide sequence ID" value="NZ_FRCZ01000001.1"/>
</dbReference>